<comment type="caution">
    <text evidence="2">The sequence shown here is derived from an EMBL/GenBank/DDBJ whole genome shotgun (WGS) entry which is preliminary data.</text>
</comment>
<evidence type="ECO:0000313" key="3">
    <source>
        <dbReference type="Proteomes" id="UP000796880"/>
    </source>
</evidence>
<feature type="transmembrane region" description="Helical" evidence="1">
    <location>
        <begin position="81"/>
        <end position="100"/>
    </location>
</feature>
<dbReference type="EMBL" id="VOIH02000001">
    <property type="protein sequence ID" value="KAF3457003.1"/>
    <property type="molecule type" value="Genomic_DNA"/>
</dbReference>
<gene>
    <name evidence="2" type="ORF">FNV43_RR01660</name>
</gene>
<sequence length="132" mass="14472">MNRPDGIGATRAAQGKVHTGENADLALAVVSFQSAQGPLETGVFVLDAQDRAVESITSRNLSRYQEQQNRRATDREKLHELLMIAMTAIVVFAVAVVSGACDPLDYGVVWKTRRREKPMVLGGNYTDRENLA</sequence>
<organism evidence="2 3">
    <name type="scientific">Rhamnella rubrinervis</name>
    <dbReference type="NCBI Taxonomy" id="2594499"/>
    <lineage>
        <taxon>Eukaryota</taxon>
        <taxon>Viridiplantae</taxon>
        <taxon>Streptophyta</taxon>
        <taxon>Embryophyta</taxon>
        <taxon>Tracheophyta</taxon>
        <taxon>Spermatophyta</taxon>
        <taxon>Magnoliopsida</taxon>
        <taxon>eudicotyledons</taxon>
        <taxon>Gunneridae</taxon>
        <taxon>Pentapetalae</taxon>
        <taxon>rosids</taxon>
        <taxon>fabids</taxon>
        <taxon>Rosales</taxon>
        <taxon>Rhamnaceae</taxon>
        <taxon>rhamnoid group</taxon>
        <taxon>Rhamneae</taxon>
        <taxon>Rhamnella</taxon>
    </lineage>
</organism>
<protein>
    <submittedName>
        <fullName evidence="2">Uncharacterized protein</fullName>
    </submittedName>
</protein>
<name>A0A8K0HSR1_9ROSA</name>
<accession>A0A8K0HSR1</accession>
<evidence type="ECO:0000256" key="1">
    <source>
        <dbReference type="SAM" id="Phobius"/>
    </source>
</evidence>
<keyword evidence="1" id="KW-0472">Membrane</keyword>
<dbReference type="Proteomes" id="UP000796880">
    <property type="component" value="Unassembled WGS sequence"/>
</dbReference>
<proteinExistence type="predicted"/>
<evidence type="ECO:0000313" key="2">
    <source>
        <dbReference type="EMBL" id="KAF3457003.1"/>
    </source>
</evidence>
<reference evidence="2" key="1">
    <citation type="submission" date="2020-03" db="EMBL/GenBank/DDBJ databases">
        <title>A high-quality chromosome-level genome assembly of a woody plant with both climbing and erect habits, Rhamnella rubrinervis.</title>
        <authorList>
            <person name="Lu Z."/>
            <person name="Yang Y."/>
            <person name="Zhu X."/>
            <person name="Sun Y."/>
        </authorList>
    </citation>
    <scope>NUCLEOTIDE SEQUENCE</scope>
    <source>
        <strain evidence="2">BYM</strain>
        <tissue evidence="2">Leaf</tissue>
    </source>
</reference>
<keyword evidence="3" id="KW-1185">Reference proteome</keyword>
<keyword evidence="1" id="KW-1133">Transmembrane helix</keyword>
<dbReference type="AlphaFoldDB" id="A0A8K0HSR1"/>
<keyword evidence="1" id="KW-0812">Transmembrane</keyword>